<feature type="compositionally biased region" description="Polar residues" evidence="1">
    <location>
        <begin position="1872"/>
        <end position="1886"/>
    </location>
</feature>
<feature type="region of interest" description="Disordered" evidence="1">
    <location>
        <begin position="178"/>
        <end position="1079"/>
    </location>
</feature>
<feature type="compositionally biased region" description="Polar residues" evidence="1">
    <location>
        <begin position="2032"/>
        <end position="2042"/>
    </location>
</feature>
<feature type="compositionally biased region" description="Basic and acidic residues" evidence="1">
    <location>
        <begin position="1598"/>
        <end position="1608"/>
    </location>
</feature>
<feature type="region of interest" description="Disordered" evidence="1">
    <location>
        <begin position="3019"/>
        <end position="3040"/>
    </location>
</feature>
<dbReference type="InterPro" id="IPR039674">
    <property type="entry name" value="FLASH"/>
</dbReference>
<dbReference type="PANTHER" id="PTHR15489:SF2">
    <property type="entry name" value="CASP8-ASSOCIATED PROTEIN 2"/>
    <property type="match status" value="1"/>
</dbReference>
<feature type="compositionally biased region" description="Basic and acidic residues" evidence="1">
    <location>
        <begin position="245"/>
        <end position="267"/>
    </location>
</feature>
<feature type="region of interest" description="Disordered" evidence="1">
    <location>
        <begin position="1972"/>
        <end position="2049"/>
    </location>
</feature>
<feature type="compositionally biased region" description="Polar residues" evidence="1">
    <location>
        <begin position="2372"/>
        <end position="2387"/>
    </location>
</feature>
<keyword evidence="3" id="KW-1185">Reference proteome</keyword>
<feature type="compositionally biased region" description="Polar residues" evidence="1">
    <location>
        <begin position="1540"/>
        <end position="1554"/>
    </location>
</feature>
<feature type="region of interest" description="Disordered" evidence="1">
    <location>
        <begin position="1118"/>
        <end position="1148"/>
    </location>
</feature>
<feature type="compositionally biased region" description="Basic and acidic residues" evidence="1">
    <location>
        <begin position="676"/>
        <end position="693"/>
    </location>
</feature>
<feature type="compositionally biased region" description="Basic and acidic residues" evidence="1">
    <location>
        <begin position="274"/>
        <end position="326"/>
    </location>
</feature>
<dbReference type="PANTHER" id="PTHR15489">
    <property type="entry name" value="CASPASE 8 ASSOCIATED PROTEIN 2"/>
    <property type="match status" value="1"/>
</dbReference>
<evidence type="ECO:0000256" key="1">
    <source>
        <dbReference type="SAM" id="MobiDB-lite"/>
    </source>
</evidence>
<feature type="compositionally biased region" description="Polar residues" evidence="1">
    <location>
        <begin position="2907"/>
        <end position="2950"/>
    </location>
</feature>
<feature type="region of interest" description="Disordered" evidence="1">
    <location>
        <begin position="2760"/>
        <end position="2788"/>
    </location>
</feature>
<feature type="compositionally biased region" description="Polar residues" evidence="1">
    <location>
        <begin position="1638"/>
        <end position="1649"/>
    </location>
</feature>
<evidence type="ECO:0000313" key="3">
    <source>
        <dbReference type="Proteomes" id="UP000838412"/>
    </source>
</evidence>
<feature type="compositionally biased region" description="Basic residues" evidence="1">
    <location>
        <begin position="3168"/>
        <end position="3179"/>
    </location>
</feature>
<dbReference type="GO" id="GO:0036337">
    <property type="term" value="P:Fas signaling pathway"/>
    <property type="evidence" value="ECO:0007669"/>
    <property type="project" value="TreeGrafter"/>
</dbReference>
<feature type="compositionally biased region" description="Basic and acidic residues" evidence="1">
    <location>
        <begin position="1621"/>
        <end position="1636"/>
    </location>
</feature>
<feature type="compositionally biased region" description="Low complexity" evidence="1">
    <location>
        <begin position="756"/>
        <end position="772"/>
    </location>
</feature>
<evidence type="ECO:0000313" key="2">
    <source>
        <dbReference type="EMBL" id="CAH1229186.1"/>
    </source>
</evidence>
<feature type="region of interest" description="Disordered" evidence="1">
    <location>
        <begin position="1839"/>
        <end position="1904"/>
    </location>
</feature>
<dbReference type="GO" id="GO:0003714">
    <property type="term" value="F:transcription corepressor activity"/>
    <property type="evidence" value="ECO:0007669"/>
    <property type="project" value="TreeGrafter"/>
</dbReference>
<feature type="compositionally biased region" description="Basic and acidic residues" evidence="1">
    <location>
        <begin position="739"/>
        <end position="755"/>
    </location>
</feature>
<sequence length="3179" mass="352503">MEDPERSNLSSLDLYSDMLGETEEMNEGGGRGTTKEHSVMSSMDLYSDMLGETEEMSDRDRRQADPCSDMLGETEGMSEERRGQVEEQSVLSSMDLYEDIIEEERENEKFEELRSEVTKTAGQMEELMSQMENIQTEKQSLAKENQALKKNISALFVTAKAELDRKQKEIARLRADLEMMQMRRGVPRIPHSRPPDNRDDYSRPGPSGRDSTTTREATSTQREQRDRRPGAYRQNNMGSHQQGESPDRDRSKREGTGVLKSHPEHSRTQTGDLRCSKSPEKDQDRGDGTKDRTCRSKDTNPELKRRETRKQTAEKLDSVHHTDRLVGDGTKPRQLSQDKDKLKTKEREEMQNTVEKSVEHFQERNKSTEHREEEKSPHGPHTPSYPYPNSEEDVKESQTSPKETVLGGPKTPPEPYPYEDADKSRNLRKDSEKQHEVRSRVVGDEESRRHSGEGKKDSAYCSSSSESLSRHSRENSVEDKRDEYKEDRKRDKDTKFDSKIRKQSRDSSREKHQKDGRNSHEKRLEDKKTEHEQDRRKEDISSGDLRQKLRQKKQPRDRSQDKSSDDRKNGDHDKGRRVEQRDRDSRRSKESKHGKESSSRTTERGREKHRDEKRSAGRDRSNARLPKEGRNSSRGDKSERTQQLGDTREAHKRKRSSSGEQKHLEERRKVSPPRKKQYEKDHDRHQQSRERRQSRSRHRDRSEEKNKEKSRHRSSGRSNRLHDNSKEPEQRGHRSKFVNYRDRSEGRDSGSDRYRSLSVETNSTSGSSSASSVAAYGDVQKHLPTSFKGSLRSSRSREADGLQERVPALTSSVSGRSFNEEPMEKSTADSIGEGTGALDDQAKAGESQEHYKNGDRLPEKHLTSPQRGRDDGEKSIQNSPDCATDRSAAVSSQLSVTAGYHLQDKYDESETEEVTSTTTEQPDRRATVREKLLSESAEELGLIMAPVKRKRDDIKQGHFSSPAAKKKKASQNTPTKKGRLSPRKSLKESPSKKVTCSPKKSPHKIPQEVAESSEITPKTLVSPRKTPKKLSPQTSPKKAAISPTKSPKKIFKSPQKTPRKSAGTPKKKSKSPRKTENLVEKCRSIVWTGKSAKGKTVNLFHIEYETADNAAREVFRNSPLLSPVKPPTPQLNLSSRSSDVELPSGDDSCSLPLPAISAQLKTDKVEMERPVPCYHGNLSFSSFHGNTDTSQNFVRTERVHLQQEEQRLSEGLKSVTSSQPPFVSSEDTCRRGSSLEEQDFPRNFPVPFSGGSEMSESQQHVSVHLPTTDIKQQTNSSESTGPFEVSINAEDADKLASQDPDLKDNMQTQGSHTSTQKWGDDKDQDHVSTEGNSADLEESEKTAITVQREEPPIKTDEELRRNVQSSLLSISNDFDSSTANLSNEELFAVEVLAQLAAAAKTPTQSPVKSAVSPQQTSPRKGGAKKSPMKVAVTGSTPYRLFSPGRVEPTIAAEVEVGSGCTQKKGSRQRKGMDSPFIPPQHSALSKKTEKEKHDSKKEKMCKKSSDKDPKKADEMMSYHKKKDRKYSKQSAEVLAIPEQDSVSSKAKNTKTNKVPQLEVKPVRSSPMKTQGKVADAAKPPKASPRESPRKASTVTPVKSREATYDKKSPSAKCVTATTDVSKQKTKDSKHGEKDEGITTVSLQERQTLVQPRKEASKTSKNPPILKNDSKASPSCCVWQVRQTPETETEATCTDLEQNSCPDRLYDNLEEMHNTIVLSPKSNGLQIRAVEKNTPQSEKSGHDTGSSKAKVPSLSATFGVTNSTQILSSCSKTVQSYPELNQRGSLTVPISSKNLQQTGCSSKDNPGTELIGKTGNKVHDVQNTKETVPNNSLKKQIQELPEQVVTSTSSLQHPPHNSPGTKLVEKHAPKQATEYNSSKDQGDNTPDMQHGEGGRVDLFTSKSDNKVELLPKVQKTECVASTEQNQTTADKKRIPNKETQSQTAKCLEKKENDVGDLQCTSDEEELDTIVKQKVQKCKPQSQMSLSKKENVEQEHEGECTSSDEEELDTTVLLPCSTSEENGAHNSIEMETAASFNSDTSLPRPSTPCGLRQEMTLDQFSVLDPDDLRCQSAMSIDVRLIPSTPSGKMGPPSRGGTPSGKDAAPTPGKSQPSLPKTPAEKRQSGAFRQLFNSPPGGRFASTPAAERPKPPKFQLDVSFISTAKEDDSRCLDAPAMGETVDKTMQDIRDTVRDADTVKLCEAANIAVQGSSKLHTKDVKHLETYKECRETEEEKKTPGEKKNRTSPGSGRADTIVASSPKLAPPRRVPSKTDAFRRHLAVENSKKDAEDAKKHKEDSHKKPKSVRTPEKRLERKALDPSDFFPDVSSDEDDVSDVLGDHQEEIMEAPAPKSKVSLGSISARHVSAHVPIVSSIRKQSLSSEVPWQQQVEETAKHKSADMPRLPSVSPSAKVSNLLPAPAIKQISTKRPASAVHPKDKKQGASSSDRQAGVSFGKAVLGTDNGSNCNTIIDTAAVEAGSNHTTTAQKERATGVRNVASETGPVAWHEQDVVPNTVVASAGISGTEAPMPQTLSPDQIPSFSKPPSIQMSTDILPSVPANIQTQSEAESLPNKPLHSLCTVSKPHGGVAFPHDLPSTFLPHNTLSEPCVQNSVIPTPLASKVEHVPIQQGLTPPISSADGIFRIPLPPVNRDPPPQPVLQPTPPVYVAERPVIKLNKFSYAAICALEANYGYEWLWPVKPQQQETLTAKQEPDFLSMATGSEQTKLFVTTCESNVEATQQPHSLQSHQSSPSTQILQPVVGGVSADMSSVTNGNRDDRNDSSVVGKVSHAKDRTSGVVTTKIKGKTVKDLLSESRKQKGKSHQQSGLVAGRGAMSANTGLNNQVQQVVPQTALPSVTGVLMPGVSQVPGMSHMTGVSQVPGVLSPTVENTAQIVYSADRNIFDALTRESIDVSSTPGTGTPILANQQENKSTESTVALPNNPNQQKQNDVQQPHKQAPEIKTCNERITSPNPDIWYEAFGSPKAAAQCTERSETQKTIAHKDKGTVDPNASVNKCLEENCQETEEGELSEGEIISDDEDVKSSETSSYTAMHNINNKDSHCREQMYTSTFKRNEDVSGRHNNRQHSEQRTKDNRDSHRSRSQKAADMKCDRKQTDRSRHGSRRLTSEEGRLREQNYKEGWRRAEGGRTEHGRREKVSRDRAAASREGEQVSRKARRIEKKARR</sequence>
<reference evidence="2" key="1">
    <citation type="submission" date="2022-01" db="EMBL/GenBank/DDBJ databases">
        <authorList>
            <person name="Braso-Vives M."/>
        </authorList>
    </citation>
    <scope>NUCLEOTIDE SEQUENCE</scope>
</reference>
<feature type="compositionally biased region" description="Polar residues" evidence="1">
    <location>
        <begin position="233"/>
        <end position="244"/>
    </location>
</feature>
<feature type="compositionally biased region" description="Polar residues" evidence="1">
    <location>
        <begin position="1305"/>
        <end position="1317"/>
    </location>
</feature>
<feature type="region of interest" description="Disordered" evidence="1">
    <location>
        <begin position="1297"/>
        <end position="1360"/>
    </location>
</feature>
<proteinExistence type="predicted"/>
<dbReference type="GO" id="GO:0008625">
    <property type="term" value="P:extrinsic apoptotic signaling pathway via death domain receptors"/>
    <property type="evidence" value="ECO:0007669"/>
    <property type="project" value="TreeGrafter"/>
</dbReference>
<feature type="compositionally biased region" description="Basic and acidic residues" evidence="1">
    <location>
        <begin position="1486"/>
        <end position="1517"/>
    </location>
</feature>
<gene>
    <name evidence="2" type="primary">CASP8AP2</name>
    <name evidence="2" type="ORF">BLAG_LOCUS796</name>
</gene>
<feature type="region of interest" description="Disordered" evidence="1">
    <location>
        <begin position="2209"/>
        <end position="2331"/>
    </location>
</feature>
<feature type="compositionally biased region" description="Basic and acidic residues" evidence="1">
    <location>
        <begin position="420"/>
        <end position="458"/>
    </location>
</feature>
<feature type="compositionally biased region" description="Basic and acidic residues" evidence="1">
    <location>
        <begin position="720"/>
        <end position="732"/>
    </location>
</feature>
<feature type="compositionally biased region" description="Basic and acidic residues" evidence="1">
    <location>
        <begin position="468"/>
        <end position="540"/>
    </location>
</feature>
<dbReference type="EMBL" id="OV696686">
    <property type="protein sequence ID" value="CAH1229186.1"/>
    <property type="molecule type" value="Genomic_DNA"/>
</dbReference>
<feature type="compositionally biased region" description="Basic and acidic residues" evidence="1">
    <location>
        <begin position="1318"/>
        <end position="1328"/>
    </location>
</feature>
<feature type="compositionally biased region" description="Basic and acidic residues" evidence="1">
    <location>
        <begin position="660"/>
        <end position="669"/>
    </location>
</feature>
<dbReference type="OrthoDB" id="1938039at2759"/>
<feature type="compositionally biased region" description="Basic and acidic residues" evidence="1">
    <location>
        <begin position="2270"/>
        <end position="2296"/>
    </location>
</feature>
<feature type="compositionally biased region" description="Basic and acidic residues" evidence="1">
    <location>
        <begin position="3067"/>
        <end position="3167"/>
    </location>
</feature>
<feature type="compositionally biased region" description="Basic and acidic residues" evidence="1">
    <location>
        <begin position="2303"/>
        <end position="2315"/>
    </location>
</feature>
<feature type="compositionally biased region" description="Basic and acidic residues" evidence="1">
    <location>
        <begin position="818"/>
        <end position="827"/>
    </location>
</feature>
<feature type="compositionally biased region" description="Polar residues" evidence="1">
    <location>
        <begin position="1401"/>
        <end position="1418"/>
    </location>
</feature>
<feature type="region of interest" description="Disordered" evidence="1">
    <location>
        <begin position="2907"/>
        <end position="2956"/>
    </location>
</feature>
<feature type="compositionally biased region" description="Acidic residues" evidence="1">
    <location>
        <begin position="3019"/>
        <end position="3035"/>
    </location>
</feature>
<dbReference type="Proteomes" id="UP000838412">
    <property type="component" value="Chromosome 1"/>
</dbReference>
<protein>
    <submittedName>
        <fullName evidence="2">CASP8AP2 protein</fullName>
    </submittedName>
</protein>
<feature type="compositionally biased region" description="Polar residues" evidence="1">
    <location>
        <begin position="209"/>
        <end position="221"/>
    </location>
</feature>
<dbReference type="GO" id="GO:0016605">
    <property type="term" value="C:PML body"/>
    <property type="evidence" value="ECO:0007669"/>
    <property type="project" value="TreeGrafter"/>
</dbReference>
<feature type="region of interest" description="Disordered" evidence="1">
    <location>
        <begin position="2372"/>
        <end position="2446"/>
    </location>
</feature>
<feature type="region of interest" description="Disordered" evidence="1">
    <location>
        <begin position="2077"/>
        <end position="2153"/>
    </location>
</feature>
<accession>A0A8J9VBJ5</accession>
<feature type="region of interest" description="Disordered" evidence="1">
    <location>
        <begin position="1917"/>
        <end position="1954"/>
    </location>
</feature>
<feature type="compositionally biased region" description="Basic and acidic residues" evidence="1">
    <location>
        <begin position="921"/>
        <end position="933"/>
    </location>
</feature>
<organism evidence="2 3">
    <name type="scientific">Branchiostoma lanceolatum</name>
    <name type="common">Common lancelet</name>
    <name type="synonym">Amphioxus lanceolatum</name>
    <dbReference type="NCBI Taxonomy" id="7740"/>
    <lineage>
        <taxon>Eukaryota</taxon>
        <taxon>Metazoa</taxon>
        <taxon>Chordata</taxon>
        <taxon>Cephalochordata</taxon>
        <taxon>Leptocardii</taxon>
        <taxon>Amphioxiformes</taxon>
        <taxon>Branchiostomatidae</taxon>
        <taxon>Branchiostoma</taxon>
    </lineage>
</organism>
<feature type="compositionally biased region" description="Basic residues" evidence="1">
    <location>
        <begin position="1518"/>
        <end position="1527"/>
    </location>
</feature>
<feature type="compositionally biased region" description="Basic and acidic residues" evidence="1">
    <location>
        <begin position="193"/>
        <end position="202"/>
    </location>
</feature>
<feature type="compositionally biased region" description="Basic and acidic residues" evidence="1">
    <location>
        <begin position="840"/>
        <end position="874"/>
    </location>
</feature>
<feature type="compositionally biased region" description="Polar residues" evidence="1">
    <location>
        <begin position="1252"/>
        <end position="1261"/>
    </location>
</feature>
<feature type="compositionally biased region" description="Polar residues" evidence="1">
    <location>
        <begin position="1918"/>
        <end position="1927"/>
    </location>
</feature>
<feature type="region of interest" description="Disordered" evidence="1">
    <location>
        <begin position="1398"/>
        <end position="1671"/>
    </location>
</feature>
<feature type="region of interest" description="Disordered" evidence="1">
    <location>
        <begin position="1205"/>
        <end position="1263"/>
    </location>
</feature>
<dbReference type="GO" id="GO:0005739">
    <property type="term" value="C:mitochondrion"/>
    <property type="evidence" value="ECO:0007669"/>
    <property type="project" value="TreeGrafter"/>
</dbReference>
<feature type="compositionally biased region" description="Basic and acidic residues" evidence="1">
    <location>
        <begin position="1985"/>
        <end position="1997"/>
    </location>
</feature>
<name>A0A8J9VBJ5_BRALA</name>
<feature type="region of interest" description="Disordered" evidence="1">
    <location>
        <begin position="3066"/>
        <end position="3179"/>
    </location>
</feature>
<feature type="compositionally biased region" description="Basic and acidic residues" evidence="1">
    <location>
        <begin position="1347"/>
        <end position="1360"/>
    </location>
</feature>
<feature type="compositionally biased region" description="Basic and acidic residues" evidence="1">
    <location>
        <begin position="554"/>
        <end position="640"/>
    </location>
</feature>
<feature type="compositionally biased region" description="Basic and acidic residues" evidence="1">
    <location>
        <begin position="2212"/>
        <end position="2240"/>
    </location>
</feature>
<feature type="compositionally biased region" description="Polar residues" evidence="1">
    <location>
        <begin position="2014"/>
        <end position="2023"/>
    </location>
</feature>
<feature type="compositionally biased region" description="Basic and acidic residues" evidence="1">
    <location>
        <begin position="336"/>
        <end position="377"/>
    </location>
</feature>
<feature type="compositionally biased region" description="Polar residues" evidence="1">
    <location>
        <begin position="1214"/>
        <end position="1226"/>
    </location>
</feature>
<feature type="region of interest" description="Disordered" evidence="1">
    <location>
        <begin position="1"/>
        <end position="90"/>
    </location>
</feature>